<organism evidence="2 3">
    <name type="scientific">Allokutzneria albata</name>
    <name type="common">Kibdelosporangium albatum</name>
    <dbReference type="NCBI Taxonomy" id="211114"/>
    <lineage>
        <taxon>Bacteria</taxon>
        <taxon>Bacillati</taxon>
        <taxon>Actinomycetota</taxon>
        <taxon>Actinomycetes</taxon>
        <taxon>Pseudonocardiales</taxon>
        <taxon>Pseudonocardiaceae</taxon>
        <taxon>Allokutzneria</taxon>
    </lineage>
</organism>
<evidence type="ECO:0000259" key="1">
    <source>
        <dbReference type="PROSITE" id="PS50995"/>
    </source>
</evidence>
<keyword evidence="3" id="KW-1185">Reference proteome</keyword>
<dbReference type="InterPro" id="IPR036390">
    <property type="entry name" value="WH_DNA-bd_sf"/>
</dbReference>
<name>A0A1H0AWU6_ALLAB</name>
<keyword evidence="2" id="KW-0238">DNA-binding</keyword>
<dbReference type="STRING" id="211114.SAMN04489726_6330"/>
<sequence>MASGEKQVDPGFGLDMSEGGMRLAMCGRALSAATVMFHTAVADRMGLSVTDHKCLDLARRAEGPVTAGRIAELSGLSTGAVTGVIDRLERAKFVRRVRDPHDRRKVLVEVLPKDSDEYSWMFQGLRDACERAVREHGAEEIELIISYLTRMTETLHRETKRLQEHKNG</sequence>
<accession>A0A1H0AWU6</accession>
<evidence type="ECO:0000313" key="3">
    <source>
        <dbReference type="Proteomes" id="UP000183376"/>
    </source>
</evidence>
<dbReference type="AlphaFoldDB" id="A0A1H0AWU6"/>
<dbReference type="GO" id="GO:0006950">
    <property type="term" value="P:response to stress"/>
    <property type="evidence" value="ECO:0007669"/>
    <property type="project" value="TreeGrafter"/>
</dbReference>
<dbReference type="Gene3D" id="1.10.10.10">
    <property type="entry name" value="Winged helix-like DNA-binding domain superfamily/Winged helix DNA-binding domain"/>
    <property type="match status" value="1"/>
</dbReference>
<dbReference type="InterPro" id="IPR039422">
    <property type="entry name" value="MarR/SlyA-like"/>
</dbReference>
<dbReference type="PROSITE" id="PS50995">
    <property type="entry name" value="HTH_MARR_2"/>
    <property type="match status" value="1"/>
</dbReference>
<gene>
    <name evidence="2" type="ORF">SAMN04489726_6330</name>
</gene>
<dbReference type="SMART" id="SM00347">
    <property type="entry name" value="HTH_MARR"/>
    <property type="match status" value="1"/>
</dbReference>
<dbReference type="PANTHER" id="PTHR33164">
    <property type="entry name" value="TRANSCRIPTIONAL REGULATOR, MARR FAMILY"/>
    <property type="match status" value="1"/>
</dbReference>
<reference evidence="2 3" key="1">
    <citation type="submission" date="2016-10" db="EMBL/GenBank/DDBJ databases">
        <authorList>
            <person name="de Groot N.N."/>
        </authorList>
    </citation>
    <scope>NUCLEOTIDE SEQUENCE [LARGE SCALE GENOMIC DNA]</scope>
    <source>
        <strain evidence="2 3">DSM 44149</strain>
    </source>
</reference>
<proteinExistence type="predicted"/>
<dbReference type="EMBL" id="LT629701">
    <property type="protein sequence ID" value="SDN37940.1"/>
    <property type="molecule type" value="Genomic_DNA"/>
</dbReference>
<dbReference type="Proteomes" id="UP000183376">
    <property type="component" value="Chromosome I"/>
</dbReference>
<dbReference type="PANTHER" id="PTHR33164:SF106">
    <property type="entry name" value="TRANSCRIPTIONAL REGULATORY PROTEIN"/>
    <property type="match status" value="1"/>
</dbReference>
<dbReference type="eggNOG" id="COG1846">
    <property type="taxonomic scope" value="Bacteria"/>
</dbReference>
<dbReference type="InterPro" id="IPR036388">
    <property type="entry name" value="WH-like_DNA-bd_sf"/>
</dbReference>
<dbReference type="Pfam" id="PF01047">
    <property type="entry name" value="MarR"/>
    <property type="match status" value="1"/>
</dbReference>
<dbReference type="InterPro" id="IPR000835">
    <property type="entry name" value="HTH_MarR-typ"/>
</dbReference>
<evidence type="ECO:0000313" key="2">
    <source>
        <dbReference type="EMBL" id="SDN37940.1"/>
    </source>
</evidence>
<protein>
    <submittedName>
        <fullName evidence="2">DNA-binding transcriptional regulator, MarR family</fullName>
    </submittedName>
</protein>
<dbReference type="GO" id="GO:0003677">
    <property type="term" value="F:DNA binding"/>
    <property type="evidence" value="ECO:0007669"/>
    <property type="project" value="UniProtKB-KW"/>
</dbReference>
<feature type="domain" description="HTH marR-type" evidence="1">
    <location>
        <begin position="16"/>
        <end position="153"/>
    </location>
</feature>
<dbReference type="GO" id="GO:0003700">
    <property type="term" value="F:DNA-binding transcription factor activity"/>
    <property type="evidence" value="ECO:0007669"/>
    <property type="project" value="InterPro"/>
</dbReference>
<dbReference type="SUPFAM" id="SSF46785">
    <property type="entry name" value="Winged helix' DNA-binding domain"/>
    <property type="match status" value="1"/>
</dbReference>